<dbReference type="InterPro" id="IPR036503">
    <property type="entry name" value="Ald_Fedxn_OxRdtase_N_sf"/>
</dbReference>
<evidence type="ECO:0000259" key="1">
    <source>
        <dbReference type="Pfam" id="PF02730"/>
    </source>
</evidence>
<sequence length="73" mass="8168">MEQKRLYIDLPKGEVHSRLIPAEWVRDFIGGEGVAMRLLWDLIVSDADGTDPRQPLIFATGLSSELGWAGFLL</sequence>
<accession>A0ABU3NQZ6</accession>
<dbReference type="InterPro" id="IPR013983">
    <property type="entry name" value="Ald_Fedxn_OxRdtase_N"/>
</dbReference>
<gene>
    <name evidence="2" type="ORF">QYE77_10180</name>
</gene>
<dbReference type="SUPFAM" id="SSF56228">
    <property type="entry name" value="Aldehyde ferredoxin oxidoreductase, N-terminal domain"/>
    <property type="match status" value="1"/>
</dbReference>
<reference evidence="2 3" key="1">
    <citation type="submission" date="2023-07" db="EMBL/GenBank/DDBJ databases">
        <title>Novel species of Thermanaerothrix with wide hydrolytic capabilities.</title>
        <authorList>
            <person name="Zayulina K.S."/>
            <person name="Podosokorskaya O.A."/>
            <person name="Elcheninov A.G."/>
        </authorList>
    </citation>
    <scope>NUCLEOTIDE SEQUENCE [LARGE SCALE GENOMIC DNA]</scope>
    <source>
        <strain evidence="2 3">4228-RoL</strain>
    </source>
</reference>
<keyword evidence="3" id="KW-1185">Reference proteome</keyword>
<protein>
    <submittedName>
        <fullName evidence="2">Aldehyde ferredoxin oxidoreductase N-terminal domain-containing protein</fullName>
    </submittedName>
</protein>
<dbReference type="Pfam" id="PF02730">
    <property type="entry name" value="AFOR_N"/>
    <property type="match status" value="1"/>
</dbReference>
<evidence type="ECO:0000313" key="2">
    <source>
        <dbReference type="EMBL" id="MDT8898638.1"/>
    </source>
</evidence>
<evidence type="ECO:0000313" key="3">
    <source>
        <dbReference type="Proteomes" id="UP001254165"/>
    </source>
</evidence>
<feature type="domain" description="Aldehyde ferredoxin oxidoreductase N-terminal" evidence="1">
    <location>
        <begin position="4"/>
        <end position="65"/>
    </location>
</feature>
<name>A0ABU3NQZ6_9CHLR</name>
<dbReference type="Proteomes" id="UP001254165">
    <property type="component" value="Unassembled WGS sequence"/>
</dbReference>
<dbReference type="Gene3D" id="3.60.9.10">
    <property type="entry name" value="Aldehyde ferredoxin oxidoreductase, N-terminal domain"/>
    <property type="match status" value="1"/>
</dbReference>
<comment type="caution">
    <text evidence="2">The sequence shown here is derived from an EMBL/GenBank/DDBJ whole genome shotgun (WGS) entry which is preliminary data.</text>
</comment>
<dbReference type="EMBL" id="JAUHMF010000002">
    <property type="protein sequence ID" value="MDT8898638.1"/>
    <property type="molecule type" value="Genomic_DNA"/>
</dbReference>
<proteinExistence type="predicted"/>
<dbReference type="RefSeq" id="WP_315625301.1">
    <property type="nucleotide sequence ID" value="NZ_JAUHMF010000002.1"/>
</dbReference>
<organism evidence="2 3">
    <name type="scientific">Thermanaerothrix solaris</name>
    <dbReference type="NCBI Taxonomy" id="3058434"/>
    <lineage>
        <taxon>Bacteria</taxon>
        <taxon>Bacillati</taxon>
        <taxon>Chloroflexota</taxon>
        <taxon>Anaerolineae</taxon>
        <taxon>Anaerolineales</taxon>
        <taxon>Anaerolineaceae</taxon>
        <taxon>Thermanaerothrix</taxon>
    </lineage>
</organism>